<evidence type="ECO:0000256" key="3">
    <source>
        <dbReference type="ARBA" id="ARBA00022692"/>
    </source>
</evidence>
<keyword evidence="3 6" id="KW-0812">Transmembrane</keyword>
<proteinExistence type="inferred from homology"/>
<keyword evidence="4 6" id="KW-1133">Transmembrane helix</keyword>
<dbReference type="EMBL" id="JAVRJZ010000016">
    <property type="protein sequence ID" value="KAK2710842.1"/>
    <property type="molecule type" value="Genomic_DNA"/>
</dbReference>
<evidence type="ECO:0000313" key="8">
    <source>
        <dbReference type="Proteomes" id="UP001187531"/>
    </source>
</evidence>
<feature type="transmembrane region" description="Helical" evidence="6">
    <location>
        <begin position="24"/>
        <end position="43"/>
    </location>
</feature>
<dbReference type="InterPro" id="IPR007919">
    <property type="entry name" value="UPF0220"/>
</dbReference>
<protein>
    <submittedName>
        <fullName evidence="7">Uncharacterized protein</fullName>
    </submittedName>
</protein>
<accession>A0AA88HU59</accession>
<dbReference type="Proteomes" id="UP001187531">
    <property type="component" value="Unassembled WGS sequence"/>
</dbReference>
<dbReference type="GO" id="GO:0016020">
    <property type="term" value="C:membrane"/>
    <property type="evidence" value="ECO:0007669"/>
    <property type="project" value="UniProtKB-SubCell"/>
</dbReference>
<gene>
    <name evidence="7" type="ORF">QYM36_012134</name>
</gene>
<sequence>FFLGWCLFLDVAIFNSSPDFYKNPLHVCDIIGTLSLIMINSVSFGELRGDVYPNVCFGLMGARIIFLVGLLLGMITKIACCGILIANYIIPG</sequence>
<comment type="similarity">
    <text evidence="2">Belongs to the UPF0220 family.</text>
</comment>
<keyword evidence="5 6" id="KW-0472">Membrane</keyword>
<organism evidence="7 8">
    <name type="scientific">Artemia franciscana</name>
    <name type="common">Brine shrimp</name>
    <name type="synonym">Artemia sanfranciscana</name>
    <dbReference type="NCBI Taxonomy" id="6661"/>
    <lineage>
        <taxon>Eukaryota</taxon>
        <taxon>Metazoa</taxon>
        <taxon>Ecdysozoa</taxon>
        <taxon>Arthropoda</taxon>
        <taxon>Crustacea</taxon>
        <taxon>Branchiopoda</taxon>
        <taxon>Anostraca</taxon>
        <taxon>Artemiidae</taxon>
        <taxon>Artemia</taxon>
    </lineage>
</organism>
<dbReference type="AlphaFoldDB" id="A0AA88HU59"/>
<name>A0AA88HU59_ARTSF</name>
<reference evidence="7" key="1">
    <citation type="submission" date="2023-07" db="EMBL/GenBank/DDBJ databases">
        <title>Chromosome-level genome assembly of Artemia franciscana.</title>
        <authorList>
            <person name="Jo E."/>
        </authorList>
    </citation>
    <scope>NUCLEOTIDE SEQUENCE</scope>
    <source>
        <tissue evidence="7">Whole body</tissue>
    </source>
</reference>
<keyword evidence="8" id="KW-1185">Reference proteome</keyword>
<evidence type="ECO:0000256" key="6">
    <source>
        <dbReference type="SAM" id="Phobius"/>
    </source>
</evidence>
<evidence type="ECO:0000313" key="7">
    <source>
        <dbReference type="EMBL" id="KAK2710842.1"/>
    </source>
</evidence>
<evidence type="ECO:0000256" key="5">
    <source>
        <dbReference type="ARBA" id="ARBA00023136"/>
    </source>
</evidence>
<evidence type="ECO:0000256" key="2">
    <source>
        <dbReference type="ARBA" id="ARBA00005335"/>
    </source>
</evidence>
<comment type="caution">
    <text evidence="7">The sequence shown here is derived from an EMBL/GenBank/DDBJ whole genome shotgun (WGS) entry which is preliminary data.</text>
</comment>
<evidence type="ECO:0000256" key="1">
    <source>
        <dbReference type="ARBA" id="ARBA00004141"/>
    </source>
</evidence>
<comment type="subcellular location">
    <subcellularLocation>
        <location evidence="1">Membrane</location>
        <topology evidence="1">Multi-pass membrane protein</topology>
    </subcellularLocation>
</comment>
<feature type="transmembrane region" description="Helical" evidence="6">
    <location>
        <begin position="64"/>
        <end position="90"/>
    </location>
</feature>
<evidence type="ECO:0000256" key="4">
    <source>
        <dbReference type="ARBA" id="ARBA00022989"/>
    </source>
</evidence>
<dbReference type="Pfam" id="PF05255">
    <property type="entry name" value="UPF0220"/>
    <property type="match status" value="1"/>
</dbReference>
<dbReference type="PANTHER" id="PTHR13180">
    <property type="entry name" value="SMALL MEMBRANE PROTEIN-RELATED"/>
    <property type="match status" value="1"/>
</dbReference>
<feature type="non-terminal residue" evidence="7">
    <location>
        <position position="1"/>
    </location>
</feature>